<reference evidence="1" key="1">
    <citation type="submission" date="2020-04" db="EMBL/GenBank/DDBJ databases">
        <authorList>
            <person name="Chiriac C."/>
            <person name="Salcher M."/>
            <person name="Ghai R."/>
            <person name="Kavagutti S V."/>
        </authorList>
    </citation>
    <scope>NUCLEOTIDE SEQUENCE</scope>
</reference>
<gene>
    <name evidence="1" type="ORF">UFOVP132_78</name>
</gene>
<name>A0A6J5LAR3_9CAUD</name>
<evidence type="ECO:0000313" key="1">
    <source>
        <dbReference type="EMBL" id="CAB4131411.1"/>
    </source>
</evidence>
<accession>A0A6J5LAR3</accession>
<proteinExistence type="predicted"/>
<sequence>MSVKIHHYLYKNADQEWNKSKDDLSPFQRIAWDNWNKYCIEVQPGWVSTTSSTVIDANTRRTTYELDMLTDNYINPFAINFWKNIHDMNNEFYAAWKNCHEVTDQTFTQHKFKVTLEKDGIETDIIPLLSN</sequence>
<organism evidence="1">
    <name type="scientific">uncultured Caudovirales phage</name>
    <dbReference type="NCBI Taxonomy" id="2100421"/>
    <lineage>
        <taxon>Viruses</taxon>
        <taxon>Duplodnaviria</taxon>
        <taxon>Heunggongvirae</taxon>
        <taxon>Uroviricota</taxon>
        <taxon>Caudoviricetes</taxon>
        <taxon>Peduoviridae</taxon>
        <taxon>Maltschvirus</taxon>
        <taxon>Maltschvirus maltsch</taxon>
    </lineage>
</organism>
<protein>
    <submittedName>
        <fullName evidence="1">Uncharacterized protein</fullName>
    </submittedName>
</protein>
<dbReference type="EMBL" id="LR796247">
    <property type="protein sequence ID" value="CAB4131411.1"/>
    <property type="molecule type" value="Genomic_DNA"/>
</dbReference>